<accession>A0A5A7SY37</accession>
<name>A0A5A7SY37_CUCMM</name>
<protein>
    <submittedName>
        <fullName evidence="2">Retrotransposon protein, putative, Ty1-copia subclass</fullName>
    </submittedName>
</protein>
<dbReference type="GO" id="GO:0015074">
    <property type="term" value="P:DNA integration"/>
    <property type="evidence" value="ECO:0007669"/>
    <property type="project" value="InterPro"/>
</dbReference>
<comment type="caution">
    <text evidence="2">The sequence shown here is derived from an EMBL/GenBank/DDBJ whole genome shotgun (WGS) entry which is preliminary data.</text>
</comment>
<proteinExistence type="predicted"/>
<evidence type="ECO:0000313" key="5">
    <source>
        <dbReference type="Proteomes" id="UP000321947"/>
    </source>
</evidence>
<dbReference type="OrthoDB" id="1938465at2759"/>
<feature type="domain" description="Integrase catalytic" evidence="1">
    <location>
        <begin position="13"/>
        <end position="190"/>
    </location>
</feature>
<dbReference type="InterPro" id="IPR001584">
    <property type="entry name" value="Integrase_cat-core"/>
</dbReference>
<dbReference type="PROSITE" id="PS50994">
    <property type="entry name" value="INTEGRASE"/>
    <property type="match status" value="1"/>
</dbReference>
<dbReference type="STRING" id="1194695.A0A5A7SY37"/>
<evidence type="ECO:0000313" key="4">
    <source>
        <dbReference type="Proteomes" id="UP000321393"/>
    </source>
</evidence>
<reference evidence="4 5" key="1">
    <citation type="submission" date="2019-08" db="EMBL/GenBank/DDBJ databases">
        <title>Draft genome sequences of two oriental melons (Cucumis melo L. var makuwa).</title>
        <authorList>
            <person name="Kwon S.-Y."/>
        </authorList>
    </citation>
    <scope>NUCLEOTIDE SEQUENCE [LARGE SCALE GENOMIC DNA]</scope>
    <source>
        <strain evidence="5">cv. Chang Bougi</strain>
        <strain evidence="4">cv. SW 3</strain>
        <tissue evidence="2">Leaf</tissue>
    </source>
</reference>
<dbReference type="AlphaFoldDB" id="A0A5A7SY37"/>
<evidence type="ECO:0000313" key="2">
    <source>
        <dbReference type="EMBL" id="KAA0035483.1"/>
    </source>
</evidence>
<evidence type="ECO:0000313" key="3">
    <source>
        <dbReference type="EMBL" id="TYK31042.1"/>
    </source>
</evidence>
<dbReference type="SUPFAM" id="SSF53098">
    <property type="entry name" value="Ribonuclease H-like"/>
    <property type="match status" value="1"/>
</dbReference>
<dbReference type="EMBL" id="SSTE01019907">
    <property type="protein sequence ID" value="KAA0035483.1"/>
    <property type="molecule type" value="Genomic_DNA"/>
</dbReference>
<dbReference type="PANTHER" id="PTHR42648:SF26">
    <property type="entry name" value="INTEGRASE CATALYTIC DOMAIN-CONTAINING PROTEIN"/>
    <property type="match status" value="1"/>
</dbReference>
<sequence length="211" mass="23854">MEDQIGEEEEILISHNAKSVQSLDTVLIAASFDILQDQIHQDLDTGQVLLQGLLNDRLYKFTIQPSHKDFTILTPTQTFQKFKACVEKSLGQSIKSLQTDGGAEFKPFNHFLDQHGIEHRITCPYTSKQNDIVERKHRHIIEIGLTLLSQATLPLSFWDEAFSTSVYLINRLPTPVLDNISLLEKLFCRKPNFPSLRVCLGEGKSYGGKGL</sequence>
<dbReference type="GO" id="GO:0003676">
    <property type="term" value="F:nucleic acid binding"/>
    <property type="evidence" value="ECO:0007669"/>
    <property type="project" value="InterPro"/>
</dbReference>
<evidence type="ECO:0000259" key="1">
    <source>
        <dbReference type="PROSITE" id="PS50994"/>
    </source>
</evidence>
<dbReference type="InterPro" id="IPR036397">
    <property type="entry name" value="RNaseH_sf"/>
</dbReference>
<organism evidence="2 4">
    <name type="scientific">Cucumis melo var. makuwa</name>
    <name type="common">Oriental melon</name>
    <dbReference type="NCBI Taxonomy" id="1194695"/>
    <lineage>
        <taxon>Eukaryota</taxon>
        <taxon>Viridiplantae</taxon>
        <taxon>Streptophyta</taxon>
        <taxon>Embryophyta</taxon>
        <taxon>Tracheophyta</taxon>
        <taxon>Spermatophyta</taxon>
        <taxon>Magnoliopsida</taxon>
        <taxon>eudicotyledons</taxon>
        <taxon>Gunneridae</taxon>
        <taxon>Pentapetalae</taxon>
        <taxon>rosids</taxon>
        <taxon>fabids</taxon>
        <taxon>Cucurbitales</taxon>
        <taxon>Cucurbitaceae</taxon>
        <taxon>Benincaseae</taxon>
        <taxon>Cucumis</taxon>
    </lineage>
</organism>
<dbReference type="Proteomes" id="UP000321393">
    <property type="component" value="Unassembled WGS sequence"/>
</dbReference>
<dbReference type="Gene3D" id="3.30.420.10">
    <property type="entry name" value="Ribonuclease H-like superfamily/Ribonuclease H"/>
    <property type="match status" value="1"/>
</dbReference>
<gene>
    <name evidence="3" type="ORF">E5676_scaffold455G002980</name>
    <name evidence="2" type="ORF">E6C27_scaffold285G001330</name>
</gene>
<dbReference type="InterPro" id="IPR012337">
    <property type="entry name" value="RNaseH-like_sf"/>
</dbReference>
<dbReference type="EMBL" id="SSTD01000141">
    <property type="protein sequence ID" value="TYK31042.1"/>
    <property type="molecule type" value="Genomic_DNA"/>
</dbReference>
<dbReference type="Proteomes" id="UP000321947">
    <property type="component" value="Unassembled WGS sequence"/>
</dbReference>
<dbReference type="PANTHER" id="PTHR42648">
    <property type="entry name" value="TRANSPOSASE, PUTATIVE-RELATED"/>
    <property type="match status" value="1"/>
</dbReference>
<dbReference type="InterPro" id="IPR039537">
    <property type="entry name" value="Retrotran_Ty1/copia-like"/>
</dbReference>